<dbReference type="Gene3D" id="3.10.20.310">
    <property type="entry name" value="membrane protein fhac"/>
    <property type="match status" value="1"/>
</dbReference>
<gene>
    <name evidence="2" type="ORF">J3U87_30270</name>
</gene>
<dbReference type="Gene3D" id="2.40.160.50">
    <property type="entry name" value="membrane protein fhac: a member of the omp85/tpsb transporter family"/>
    <property type="match status" value="1"/>
</dbReference>
<organism evidence="2 3">
    <name type="scientific">Sulfidibacter corallicola</name>
    <dbReference type="NCBI Taxonomy" id="2818388"/>
    <lineage>
        <taxon>Bacteria</taxon>
        <taxon>Pseudomonadati</taxon>
        <taxon>Acidobacteriota</taxon>
        <taxon>Holophagae</taxon>
        <taxon>Acanthopleuribacterales</taxon>
        <taxon>Acanthopleuribacteraceae</taxon>
        <taxon>Sulfidibacter</taxon>
    </lineage>
</organism>
<evidence type="ECO:0000313" key="3">
    <source>
        <dbReference type="Proteomes" id="UP000663929"/>
    </source>
</evidence>
<reference evidence="2" key="1">
    <citation type="submission" date="2021-03" db="EMBL/GenBank/DDBJ databases">
        <title>Acanthopleuribacteraceae sp. M133.</title>
        <authorList>
            <person name="Wang G."/>
        </authorList>
    </citation>
    <scope>NUCLEOTIDE SEQUENCE</scope>
    <source>
        <strain evidence="2">M133</strain>
    </source>
</reference>
<keyword evidence="1" id="KW-0732">Signal</keyword>
<keyword evidence="3" id="KW-1185">Reference proteome</keyword>
<dbReference type="KEGG" id="scor:J3U87_30270"/>
<name>A0A8A4TIM8_SULCO</name>
<proteinExistence type="predicted"/>
<sequence>MIRTLALFLGFLVSFGFSPAGAPPREADPGSDDEFWIQAIRVETSGRIRPGYILAESQLVEGARYSKKDLERARRRINRLDAVLEAEYELEPAGEDGRFTLVLRTRDARLYWVRAQTDVFDGSDYDDSSSNDQANLGARYFFGGAQEVYTQFNPSWAWSDNDDFSDRTSIRAGYRHNGLLRGKLRLTLEVLALKDDTFGYSFLTGPNRRSEDEREIIPNLGLRYALGGDHYVTLTATRREATSKTNITFGLDTLDPDRLYETEVTSQRFGLGWHYDTTDSDFAPSRGWRISAGAAFGDRDTDSEAIPLVDGSTRPAFSREGDVRNYDVKAMHFINPRPGHVFHFGGAASRNRLEQTGGFEGTRFDPGGEFRTVVGYGTHVDESTVYDLRAGWSYDFFRGMRAKRAGELRLGTGFLARRYEFDDETVWDTPDYPNSYDFFSFSDDDAFGLEVDLDYRTAWGRFGLGLTWEFD</sequence>
<dbReference type="AlphaFoldDB" id="A0A8A4TIM8"/>
<evidence type="ECO:0000256" key="1">
    <source>
        <dbReference type="SAM" id="SignalP"/>
    </source>
</evidence>
<accession>A0A8A4TIM8</accession>
<feature type="chain" id="PRO_5035282522" evidence="1">
    <location>
        <begin position="23"/>
        <end position="471"/>
    </location>
</feature>
<dbReference type="RefSeq" id="WP_237379521.1">
    <property type="nucleotide sequence ID" value="NZ_CP071793.1"/>
</dbReference>
<dbReference type="EMBL" id="CP071793">
    <property type="protein sequence ID" value="QTD49889.1"/>
    <property type="molecule type" value="Genomic_DNA"/>
</dbReference>
<dbReference type="Proteomes" id="UP000663929">
    <property type="component" value="Chromosome"/>
</dbReference>
<protein>
    <submittedName>
        <fullName evidence="2">BamA/TamA family outer membrane protein</fullName>
    </submittedName>
</protein>
<feature type="signal peptide" evidence="1">
    <location>
        <begin position="1"/>
        <end position="22"/>
    </location>
</feature>
<evidence type="ECO:0000313" key="2">
    <source>
        <dbReference type="EMBL" id="QTD49889.1"/>
    </source>
</evidence>